<feature type="compositionally biased region" description="Basic and acidic residues" evidence="1">
    <location>
        <begin position="95"/>
        <end position="115"/>
    </location>
</feature>
<sequence>MHTYRNPEMSSRYAEVFTRERRERLALEEWTNQASIESQDDNLDYQAFLDVDHVLEHDLQHDRMAAQYFGELTPSGRRASTLLRAVLEGAVQRDPGENLLPERDQRHNSHHDHLPGRGLVPCTGPRLRTYYAIQQSVRFLRTRTCTRHSRLRHSLLQRI</sequence>
<protein>
    <submittedName>
        <fullName evidence="2">Uncharacterized protein</fullName>
    </submittedName>
</protein>
<accession>A0A420IRV9</accession>
<dbReference type="EMBL" id="MCBS01022110">
    <property type="protein sequence ID" value="RKF77269.1"/>
    <property type="molecule type" value="Genomic_DNA"/>
</dbReference>
<evidence type="ECO:0000256" key="1">
    <source>
        <dbReference type="SAM" id="MobiDB-lite"/>
    </source>
</evidence>
<feature type="region of interest" description="Disordered" evidence="1">
    <location>
        <begin position="95"/>
        <end position="119"/>
    </location>
</feature>
<name>A0A420IRV9_9PEZI</name>
<dbReference type="AlphaFoldDB" id="A0A420IRV9"/>
<proteinExistence type="predicted"/>
<organism evidence="2 3">
    <name type="scientific">Golovinomyces cichoracearum</name>
    <dbReference type="NCBI Taxonomy" id="62708"/>
    <lineage>
        <taxon>Eukaryota</taxon>
        <taxon>Fungi</taxon>
        <taxon>Dikarya</taxon>
        <taxon>Ascomycota</taxon>
        <taxon>Pezizomycotina</taxon>
        <taxon>Leotiomycetes</taxon>
        <taxon>Erysiphales</taxon>
        <taxon>Erysiphaceae</taxon>
        <taxon>Golovinomyces</taxon>
    </lineage>
</organism>
<comment type="caution">
    <text evidence="2">The sequence shown here is derived from an EMBL/GenBank/DDBJ whole genome shotgun (WGS) entry which is preliminary data.</text>
</comment>
<dbReference type="Proteomes" id="UP000285326">
    <property type="component" value="Unassembled WGS sequence"/>
</dbReference>
<evidence type="ECO:0000313" key="3">
    <source>
        <dbReference type="Proteomes" id="UP000285326"/>
    </source>
</evidence>
<gene>
    <name evidence="2" type="ORF">GcM1_221064</name>
</gene>
<reference evidence="2 3" key="1">
    <citation type="journal article" date="2018" name="BMC Genomics">
        <title>Comparative genome analyses reveal sequence features reflecting distinct modes of host-adaptation between dicot and monocot powdery mildew.</title>
        <authorList>
            <person name="Wu Y."/>
            <person name="Ma X."/>
            <person name="Pan Z."/>
            <person name="Kale S.D."/>
            <person name="Song Y."/>
            <person name="King H."/>
            <person name="Zhang Q."/>
            <person name="Presley C."/>
            <person name="Deng X."/>
            <person name="Wei C.I."/>
            <person name="Xiao S."/>
        </authorList>
    </citation>
    <scope>NUCLEOTIDE SEQUENCE [LARGE SCALE GENOMIC DNA]</scope>
    <source>
        <strain evidence="2">UMSG1</strain>
    </source>
</reference>
<evidence type="ECO:0000313" key="2">
    <source>
        <dbReference type="EMBL" id="RKF77269.1"/>
    </source>
</evidence>